<reference evidence="2 3" key="1">
    <citation type="submission" date="2009-12" db="EMBL/GenBank/DDBJ databases">
        <title>The Genome Sequence of Anolis carolinensis (Green Anole Lizard).</title>
        <authorList>
            <consortium name="The Genome Sequencing Platform"/>
            <person name="Di Palma F."/>
            <person name="Alfoldi J."/>
            <person name="Heiman D."/>
            <person name="Young S."/>
            <person name="Grabherr M."/>
            <person name="Johnson J."/>
            <person name="Lander E.S."/>
            <person name="Lindblad-Toh K."/>
        </authorList>
    </citation>
    <scope>NUCLEOTIDE SEQUENCE [LARGE SCALE GENOMIC DNA]</scope>
    <source>
        <strain evidence="2 3">JBL SC #1</strain>
    </source>
</reference>
<dbReference type="Proteomes" id="UP000001646">
    <property type="component" value="Chromosome 2"/>
</dbReference>
<protein>
    <recommendedName>
        <fullName evidence="1">TTF-type domain-containing protein</fullName>
    </recommendedName>
</protein>
<proteinExistence type="predicted"/>
<gene>
    <name evidence="2" type="primary">LOC103278079</name>
</gene>
<dbReference type="KEGG" id="acs:103278079"/>
<dbReference type="AlphaFoldDB" id="R4GD22"/>
<keyword evidence="3" id="KW-1185">Reference proteome</keyword>
<dbReference type="InParanoid" id="R4GD22"/>
<dbReference type="GeneID" id="103278079"/>
<dbReference type="Bgee" id="ENSACAG00000028851">
    <property type="expression patterns" value="Expressed in hindlimb bud and 13 other cell types or tissues"/>
</dbReference>
<organism evidence="2 3">
    <name type="scientific">Anolis carolinensis</name>
    <name type="common">Green anole</name>
    <name type="synonym">American chameleon</name>
    <dbReference type="NCBI Taxonomy" id="28377"/>
    <lineage>
        <taxon>Eukaryota</taxon>
        <taxon>Metazoa</taxon>
        <taxon>Chordata</taxon>
        <taxon>Craniata</taxon>
        <taxon>Vertebrata</taxon>
        <taxon>Euteleostomi</taxon>
        <taxon>Lepidosauria</taxon>
        <taxon>Squamata</taxon>
        <taxon>Bifurcata</taxon>
        <taxon>Unidentata</taxon>
        <taxon>Episquamata</taxon>
        <taxon>Toxicofera</taxon>
        <taxon>Iguania</taxon>
        <taxon>Dactyloidae</taxon>
        <taxon>Anolis</taxon>
    </lineage>
</organism>
<dbReference type="SUPFAM" id="SSF53098">
    <property type="entry name" value="Ribonuclease H-like"/>
    <property type="match status" value="1"/>
</dbReference>
<dbReference type="PANTHER" id="PTHR45749">
    <property type="match status" value="1"/>
</dbReference>
<evidence type="ECO:0000313" key="3">
    <source>
        <dbReference type="Proteomes" id="UP000001646"/>
    </source>
</evidence>
<reference evidence="2" key="3">
    <citation type="submission" date="2025-09" db="UniProtKB">
        <authorList>
            <consortium name="Ensembl"/>
        </authorList>
    </citation>
    <scope>IDENTIFICATION</scope>
</reference>
<dbReference type="PANTHER" id="PTHR45749:SF28">
    <property type="entry name" value="ZINC FINGER MYM-TYPE PROTEIN 1-LIKE-RELATED"/>
    <property type="match status" value="1"/>
</dbReference>
<reference evidence="2" key="2">
    <citation type="submission" date="2025-08" db="UniProtKB">
        <authorList>
            <consortium name="Ensembl"/>
        </authorList>
    </citation>
    <scope>IDENTIFICATION</scope>
</reference>
<dbReference type="InterPro" id="IPR006580">
    <property type="entry name" value="Znf_TTF"/>
</dbReference>
<feature type="domain" description="TTF-type" evidence="1">
    <location>
        <begin position="156"/>
        <end position="238"/>
    </location>
</feature>
<dbReference type="InterPro" id="IPR012337">
    <property type="entry name" value="RNaseH-like_sf"/>
</dbReference>
<dbReference type="SMART" id="SM00597">
    <property type="entry name" value="ZnF_TTF"/>
    <property type="match status" value="1"/>
</dbReference>
<evidence type="ECO:0000313" key="2">
    <source>
        <dbReference type="Ensembl" id="ENSACAP00000023260.2"/>
    </source>
</evidence>
<dbReference type="eggNOG" id="ENOG502R6J9">
    <property type="taxonomic scope" value="Eukaryota"/>
</dbReference>
<name>R4GD22_ANOCA</name>
<dbReference type="Ensembl" id="ENSACAT00000030680.2">
    <property type="protein sequence ID" value="ENSACAP00000023260.2"/>
    <property type="gene ID" value="ENSACAG00000028851.2"/>
</dbReference>
<accession>R4GD22</accession>
<dbReference type="OrthoDB" id="9950531at2759"/>
<evidence type="ECO:0000259" key="1">
    <source>
        <dbReference type="SMART" id="SM00597"/>
    </source>
</evidence>
<sequence>MQGWLWDIALGGEGGWIRVPDMMEVKKRKVQNSPESHSGCLKRVMKEEEEPWELIHQVSEIKVPSPTAHSVKIEEGEPEVHPSQKIRTVEASCPGQNLAHTSLPTAEGFKVNSVEALQQTPFWRRSLADQLQVIEMGPERPPLMLQQSGCDRGKEYTRRFSAKWYDKKEWLCGSATKDALFCFPCLLSVGGTTWTQTGVRDLKHLADKIKKHEESKSHMDNCVKLAKLSKNTVVQLGEDDLASIKKHNQEVENNRYKFWVVVESISNIIDSIPFCDAFELGLSDQDETEDSMNLDMFGGKLNPVAPIDLVMELHMQSSSVLKDLSKMTQNEVLDCMSKVVKDYIKQQVKSAHFVAMEVAHINVSSHPQMAVTFRYIDEHCSLVECFYAVVELEDHQAENVAAFLLQQLEDVFPEAAEKQKLIAQSYDGLSMAHNDHMGVQNKIREVFPHAQYVHSCAHQLNVVIQQVASQIQEVGSFFANLSRIPEFFASSAKAKVVLETILGLQHSRSSQTNWNLNIQTANYVFEKRLELIECFLEIKRTWKSDDLAVQMAGQILQLLEKDGEFLYFLSLFHRIMPQVDAFRKQLCVSGMGPVAVRKAASNFVSNISSVSDSIGSLFSKLPPESVLPRSKTKETLDQMATEACKVIIAHAKERFAFTTHLLGATLVQGTLFWAHNRTFPQEALDQTVEAYPMLEKERLKTELGVLYKMKELYSCTSLSTLLCVLIDTPLEQTLTLLRIAITTPKMVVEAEQTPSALKRVKALLRNTASQDRLSALATLFIEKDRIKNIPDFNNKTIELFARQGEHDVDFLYK</sequence>
<dbReference type="HOGENOM" id="CLU_006175_5_3_1"/>
<dbReference type="GeneTree" id="ENSGT00940000157337"/>